<proteinExistence type="predicted"/>
<evidence type="ECO:0000313" key="1">
    <source>
        <dbReference type="EMBL" id="QSF43403.1"/>
    </source>
</evidence>
<gene>
    <name evidence="1" type="ORF">JRJ22_19245</name>
</gene>
<reference evidence="1 2" key="1">
    <citation type="submission" date="2021-02" db="EMBL/GenBank/DDBJ databases">
        <title>Paenibacillus tianjinensis sp. nov.</title>
        <authorList>
            <person name="Liu H."/>
        </authorList>
    </citation>
    <scope>NUCLEOTIDE SEQUENCE [LARGE SCALE GENOMIC DNA]</scope>
    <source>
        <strain evidence="1 2">TB2019</strain>
    </source>
</reference>
<accession>A0ABX7L5P6</accession>
<dbReference type="EMBL" id="CP070969">
    <property type="protein sequence ID" value="QSF43403.1"/>
    <property type="molecule type" value="Genomic_DNA"/>
</dbReference>
<name>A0ABX7L5P6_9BACL</name>
<evidence type="ECO:0000313" key="2">
    <source>
        <dbReference type="Proteomes" id="UP000663452"/>
    </source>
</evidence>
<dbReference type="RefSeq" id="WP_206101036.1">
    <property type="nucleotide sequence ID" value="NZ_CP070969.1"/>
</dbReference>
<organism evidence="1 2">
    <name type="scientific">Paenibacillus tianjinensis</name>
    <dbReference type="NCBI Taxonomy" id="2810347"/>
    <lineage>
        <taxon>Bacteria</taxon>
        <taxon>Bacillati</taxon>
        <taxon>Bacillota</taxon>
        <taxon>Bacilli</taxon>
        <taxon>Bacillales</taxon>
        <taxon>Paenibacillaceae</taxon>
        <taxon>Paenibacillus</taxon>
    </lineage>
</organism>
<sequence length="161" mass="19359">MVKEVGCIMNTPITRTTKEFIKSMKEWTELKKIDLQLYSLTHTYDEDPKRKLHILVPYDYETFNAICAYIQFECSELETSFSMDQTDIIEVLTKFYDCEECLYQKELLIDEDAKNIDLYINWESHCGSGVQEVKVLKRDVMNKYFEKYIESFYQEHPNWRP</sequence>
<protein>
    <submittedName>
        <fullName evidence="1">Bis-aminopropyl spermidine synthase family protein</fullName>
    </submittedName>
</protein>
<keyword evidence="2" id="KW-1185">Reference proteome</keyword>
<dbReference type="Proteomes" id="UP000663452">
    <property type="component" value="Chromosome"/>
</dbReference>